<evidence type="ECO:0000256" key="1">
    <source>
        <dbReference type="SAM" id="Coils"/>
    </source>
</evidence>
<keyword evidence="1" id="KW-0175">Coiled coil</keyword>
<gene>
    <name evidence="4" type="ORF">BSL78_15146</name>
</gene>
<reference evidence="4 5" key="1">
    <citation type="journal article" date="2017" name="PLoS Biol.">
        <title>The sea cucumber genome provides insights into morphological evolution and visceral regeneration.</title>
        <authorList>
            <person name="Zhang X."/>
            <person name="Sun L."/>
            <person name="Yuan J."/>
            <person name="Sun Y."/>
            <person name="Gao Y."/>
            <person name="Zhang L."/>
            <person name="Li S."/>
            <person name="Dai H."/>
            <person name="Hamel J.F."/>
            <person name="Liu C."/>
            <person name="Yu Y."/>
            <person name="Liu S."/>
            <person name="Lin W."/>
            <person name="Guo K."/>
            <person name="Jin S."/>
            <person name="Xu P."/>
            <person name="Storey K.B."/>
            <person name="Huan P."/>
            <person name="Zhang T."/>
            <person name="Zhou Y."/>
            <person name="Zhang J."/>
            <person name="Lin C."/>
            <person name="Li X."/>
            <person name="Xing L."/>
            <person name="Huo D."/>
            <person name="Sun M."/>
            <person name="Wang L."/>
            <person name="Mercier A."/>
            <person name="Li F."/>
            <person name="Yang H."/>
            <person name="Xiang J."/>
        </authorList>
    </citation>
    <scope>NUCLEOTIDE SEQUENCE [LARGE SCALE GENOMIC DNA]</scope>
    <source>
        <strain evidence="4">Shaxun</strain>
        <tissue evidence="4">Muscle</tissue>
    </source>
</reference>
<evidence type="ECO:0000259" key="3">
    <source>
        <dbReference type="Pfam" id="PF24555"/>
    </source>
</evidence>
<evidence type="ECO:0000313" key="5">
    <source>
        <dbReference type="Proteomes" id="UP000230750"/>
    </source>
</evidence>
<proteinExistence type="predicted"/>
<dbReference type="STRING" id="307972.A0A2G8KJ34"/>
<accession>A0A2G8KJ34</accession>
<comment type="caution">
    <text evidence="4">The sequence shown here is derived from an EMBL/GenBank/DDBJ whole genome shotgun (WGS) entry which is preliminary data.</text>
</comment>
<dbReference type="OrthoDB" id="5972981at2759"/>
<organism evidence="4 5">
    <name type="scientific">Stichopus japonicus</name>
    <name type="common">Sea cucumber</name>
    <dbReference type="NCBI Taxonomy" id="307972"/>
    <lineage>
        <taxon>Eukaryota</taxon>
        <taxon>Metazoa</taxon>
        <taxon>Echinodermata</taxon>
        <taxon>Eleutherozoa</taxon>
        <taxon>Echinozoa</taxon>
        <taxon>Holothuroidea</taxon>
        <taxon>Aspidochirotacea</taxon>
        <taxon>Aspidochirotida</taxon>
        <taxon>Stichopodidae</taxon>
        <taxon>Apostichopus</taxon>
    </lineage>
</organism>
<feature type="region of interest" description="Disordered" evidence="2">
    <location>
        <begin position="170"/>
        <end position="234"/>
    </location>
</feature>
<dbReference type="Proteomes" id="UP000230750">
    <property type="component" value="Unassembled WGS sequence"/>
</dbReference>
<feature type="compositionally biased region" description="Basic and acidic residues" evidence="2">
    <location>
        <begin position="191"/>
        <end position="230"/>
    </location>
</feature>
<dbReference type="Pfam" id="PF24555">
    <property type="entry name" value="CC4_CEP85"/>
    <property type="match status" value="1"/>
</dbReference>
<protein>
    <submittedName>
        <fullName evidence="4">Putative centrosomal protein</fullName>
    </submittedName>
</protein>
<evidence type="ECO:0000256" key="2">
    <source>
        <dbReference type="SAM" id="MobiDB-lite"/>
    </source>
</evidence>
<evidence type="ECO:0000313" key="4">
    <source>
        <dbReference type="EMBL" id="PIK47998.1"/>
    </source>
</evidence>
<dbReference type="PANTHER" id="PTHR31075">
    <property type="entry name" value="CENTROSOMAL PROTEIN OF 85 KDA"/>
    <property type="match status" value="1"/>
</dbReference>
<name>A0A2G8KJ34_STIJA</name>
<dbReference type="InterPro" id="IPR040210">
    <property type="entry name" value="Cep85/Cep85L"/>
</dbReference>
<dbReference type="EMBL" id="MRZV01000546">
    <property type="protein sequence ID" value="PIK47998.1"/>
    <property type="molecule type" value="Genomic_DNA"/>
</dbReference>
<dbReference type="GO" id="GO:0005813">
    <property type="term" value="C:centrosome"/>
    <property type="evidence" value="ECO:0007669"/>
    <property type="project" value="TreeGrafter"/>
</dbReference>
<sequence length="557" mass="64573">MLDYHSARKLQDLTSWQRTLNPRTEEPMTDQLKHLELTGPHRFPINQYSYPYDTVRDPVVAGLTGKYTDQRLLAGGVSSTLPAFGADVGNLGGLIQAKDRMLQEKNYQIERLKMDYNQLQEKTRELQVDDRRKLYAPSTSSSGEHSLDLLLMKLQEKDYEIFSLRNQLTQQSSSKDSEIDQLSRKLGQTEYETKKSQEKEKELQSSLKREIEKLSSQIKAKETTHEETKEKYKKMRDKYDKVKLKVQSLEHYLKDLPTADDYATILGIYILYLQRTEELLKQRITALESDLTETRNIRRGKELEISNLEEKNADLEFEIQSLKTELGKMQQALGVEDGTDPTSFKLCSRDEYDDITKEKERLVQEVRQLKKVADSKHKQIKKLQLQHQDQVREMEGRLMQEEDNAVGLREEIKNKEVDIAKMRKTLKDLAEQNQDLLSLKMTLHEKIKKQERVISSEKFQLNQRVAKELSECTKEMQNLVQVCLQSAEGSEPNVSMLLGIRSNSSMSVDEGHPTETEEEARKRLLGDLQQIRQNIDILRGHLSDKYAESVGNNCITQ</sequence>
<keyword evidence="5" id="KW-1185">Reference proteome</keyword>
<dbReference type="PANTHER" id="PTHR31075:SF4">
    <property type="entry name" value="CENTROSOMAL PROTEIN OF 85 KDA"/>
    <property type="match status" value="1"/>
</dbReference>
<feature type="coiled-coil region" evidence="1">
    <location>
        <begin position="102"/>
        <end position="129"/>
    </location>
</feature>
<feature type="domain" description="Centrosomal protein of 85 kDa-like CC4 coiled-coil" evidence="3">
    <location>
        <begin position="357"/>
        <end position="443"/>
    </location>
</feature>
<feature type="coiled-coil region" evidence="1">
    <location>
        <begin position="291"/>
        <end position="439"/>
    </location>
</feature>
<dbReference type="AlphaFoldDB" id="A0A2G8KJ34"/>
<dbReference type="InterPro" id="IPR058190">
    <property type="entry name" value="CC4_CEP85"/>
</dbReference>